<protein>
    <submittedName>
        <fullName evidence="2">Palmitoyltransferase ZDHHC23</fullName>
    </submittedName>
</protein>
<dbReference type="Proteomes" id="UP000326759">
    <property type="component" value="Unassembled WGS sequence"/>
</dbReference>
<comment type="caution">
    <text evidence="2">The sequence shown here is derived from an EMBL/GenBank/DDBJ whole genome shotgun (WGS) entry which is preliminary data.</text>
</comment>
<keyword evidence="2" id="KW-0808">Transferase</keyword>
<gene>
    <name evidence="2" type="primary">ZDHHC23</name>
    <name evidence="2" type="ORF">Anas_09578</name>
</gene>
<feature type="transmembrane region" description="Helical" evidence="1">
    <location>
        <begin position="71"/>
        <end position="89"/>
    </location>
</feature>
<organism evidence="2 3">
    <name type="scientific">Armadillidium nasatum</name>
    <dbReference type="NCBI Taxonomy" id="96803"/>
    <lineage>
        <taxon>Eukaryota</taxon>
        <taxon>Metazoa</taxon>
        <taxon>Ecdysozoa</taxon>
        <taxon>Arthropoda</taxon>
        <taxon>Crustacea</taxon>
        <taxon>Multicrustacea</taxon>
        <taxon>Malacostraca</taxon>
        <taxon>Eumalacostraca</taxon>
        <taxon>Peracarida</taxon>
        <taxon>Isopoda</taxon>
        <taxon>Oniscidea</taxon>
        <taxon>Crinocheta</taxon>
        <taxon>Armadillidiidae</taxon>
        <taxon>Armadillidium</taxon>
    </lineage>
</organism>
<keyword evidence="1" id="KW-0472">Membrane</keyword>
<sequence length="91" mass="10495">MDDESLCCCEYVDKNGERSHVLAALCDCESIDEAFDRIITRNELSQNLKIDIMNTIEDRFRIPWPRGARKMSASYALPVLLNLLFIFLAPR</sequence>
<keyword evidence="3" id="KW-1185">Reference proteome</keyword>
<name>A0A5N5SQ71_9CRUS</name>
<dbReference type="OrthoDB" id="430659at2759"/>
<dbReference type="AlphaFoldDB" id="A0A5N5SQ71"/>
<evidence type="ECO:0000313" key="2">
    <source>
        <dbReference type="EMBL" id="KAB7496265.1"/>
    </source>
</evidence>
<reference evidence="2 3" key="1">
    <citation type="journal article" date="2019" name="PLoS Biol.">
        <title>Sex chromosomes control vertical transmission of feminizing Wolbachia symbionts in an isopod.</title>
        <authorList>
            <person name="Becking T."/>
            <person name="Chebbi M.A."/>
            <person name="Giraud I."/>
            <person name="Moumen B."/>
            <person name="Laverre T."/>
            <person name="Caubet Y."/>
            <person name="Peccoud J."/>
            <person name="Gilbert C."/>
            <person name="Cordaux R."/>
        </authorList>
    </citation>
    <scope>NUCLEOTIDE SEQUENCE [LARGE SCALE GENOMIC DNA]</scope>
    <source>
        <strain evidence="2">ANa2</strain>
        <tissue evidence="2">Whole body excluding digestive tract and cuticle</tissue>
    </source>
</reference>
<dbReference type="EMBL" id="SEYY01021556">
    <property type="protein sequence ID" value="KAB7496265.1"/>
    <property type="molecule type" value="Genomic_DNA"/>
</dbReference>
<evidence type="ECO:0000313" key="3">
    <source>
        <dbReference type="Proteomes" id="UP000326759"/>
    </source>
</evidence>
<keyword evidence="1" id="KW-0812">Transmembrane</keyword>
<evidence type="ECO:0000256" key="1">
    <source>
        <dbReference type="SAM" id="Phobius"/>
    </source>
</evidence>
<dbReference type="GO" id="GO:0016740">
    <property type="term" value="F:transferase activity"/>
    <property type="evidence" value="ECO:0007669"/>
    <property type="project" value="UniProtKB-KW"/>
</dbReference>
<accession>A0A5N5SQ71</accession>
<proteinExistence type="predicted"/>
<keyword evidence="1" id="KW-1133">Transmembrane helix</keyword>